<dbReference type="Proteomes" id="UP000095651">
    <property type="component" value="Unassembled WGS sequence"/>
</dbReference>
<protein>
    <submittedName>
        <fullName evidence="5">Type II secretion pathway protein E</fullName>
    </submittedName>
</protein>
<evidence type="ECO:0000256" key="2">
    <source>
        <dbReference type="ARBA" id="ARBA00022741"/>
    </source>
</evidence>
<dbReference type="GO" id="GO:0016887">
    <property type="term" value="F:ATP hydrolysis activity"/>
    <property type="evidence" value="ECO:0007669"/>
    <property type="project" value="TreeGrafter"/>
</dbReference>
<dbReference type="Gene3D" id="3.40.50.300">
    <property type="entry name" value="P-loop containing nucleotide triphosphate hydrolases"/>
    <property type="match status" value="1"/>
</dbReference>
<dbReference type="SUPFAM" id="SSF160246">
    <property type="entry name" value="EspE N-terminal domain-like"/>
    <property type="match status" value="1"/>
</dbReference>
<dbReference type="RefSeq" id="WP_055654779.1">
    <property type="nucleotide sequence ID" value="NZ_CABIXC010000004.1"/>
</dbReference>
<feature type="domain" description="AAA+ ATPase" evidence="4">
    <location>
        <begin position="312"/>
        <end position="433"/>
    </location>
</feature>
<dbReference type="Pfam" id="PF05157">
    <property type="entry name" value="MshEN"/>
    <property type="match status" value="1"/>
</dbReference>
<comment type="similarity">
    <text evidence="1">Belongs to the GSP E family.</text>
</comment>
<evidence type="ECO:0000313" key="6">
    <source>
        <dbReference type="Proteomes" id="UP000095651"/>
    </source>
</evidence>
<reference evidence="5 6" key="1">
    <citation type="submission" date="2015-09" db="EMBL/GenBank/DDBJ databases">
        <authorList>
            <consortium name="Pathogen Informatics"/>
        </authorList>
    </citation>
    <scope>NUCLEOTIDE SEQUENCE [LARGE SCALE GENOMIC DNA]</scope>
    <source>
        <strain evidence="5 6">2789STDY5608850</strain>
    </source>
</reference>
<dbReference type="InterPro" id="IPR037257">
    <property type="entry name" value="T2SS_E_N_sf"/>
</dbReference>
<evidence type="ECO:0000256" key="1">
    <source>
        <dbReference type="ARBA" id="ARBA00006611"/>
    </source>
</evidence>
<dbReference type="Pfam" id="PF00437">
    <property type="entry name" value="T2SSE"/>
    <property type="match status" value="1"/>
</dbReference>
<dbReference type="PANTHER" id="PTHR30258">
    <property type="entry name" value="TYPE II SECRETION SYSTEM PROTEIN GSPE-RELATED"/>
    <property type="match status" value="1"/>
</dbReference>
<name>A0A174D306_9FIRM</name>
<evidence type="ECO:0000256" key="3">
    <source>
        <dbReference type="ARBA" id="ARBA00022840"/>
    </source>
</evidence>
<dbReference type="InterPro" id="IPR007831">
    <property type="entry name" value="T2SS_GspE_N"/>
</dbReference>
<dbReference type="SUPFAM" id="SSF52540">
    <property type="entry name" value="P-loop containing nucleoside triphosphate hydrolases"/>
    <property type="match status" value="1"/>
</dbReference>
<sequence length="572" mass="64247">MKGIHIGEVLVEQGAITKEQLNEGLKQLKAETNDRRLAEVLTDLGYVTDRELMEVLGRSMGLEVIDLEFFHVDERAVEKIPKQLAIKYNIMAVSMEGSCLTVATADPLDLYALEDIRLVTNMRILLILAERMQIRHAIELNYSGIDARAAARLASEHAVFSRTFAENLMVSSDEDQAPIVRLLNSLLLKGYNTNASDIHIEPYENETVVRMRRDGMLIPYMTLSPAIHQGIVARTKILAKMDIAEKRKSQDGHFKITLDGREMNVRVSFVPTLYGEKGVLRFLTTNTPIDRSAAFGMSGDNYRKMKQLLRIPHGIIYFTGPTGSGKTTTLYLVLQYLSSRLVNIVTIEDPVERNLPKINQIQVNDRAGLNFQTGLRSILRQDPDIIMIGETRDPETAEISARAAITGHLVFSTLHTNDAASSVTRLMDMGIPAYLAAASIAGIVSQRLMRKVCPYCQEEYEARPEELKILYGKPAAPGEHVRLRRGKGCYLCNETGYKGRIAIHEILSVDAEMKRMISEGRKEDELKAYAIRSHGMTTLKEEAVKMVLAGITTFEEMERLIYTIDMDYFGED</sequence>
<organism evidence="5 6">
    <name type="scientific">Hungatella hathewayi</name>
    <dbReference type="NCBI Taxonomy" id="154046"/>
    <lineage>
        <taxon>Bacteria</taxon>
        <taxon>Bacillati</taxon>
        <taxon>Bacillota</taxon>
        <taxon>Clostridia</taxon>
        <taxon>Lachnospirales</taxon>
        <taxon>Lachnospiraceae</taxon>
        <taxon>Hungatella</taxon>
    </lineage>
</organism>
<evidence type="ECO:0000313" key="5">
    <source>
        <dbReference type="EMBL" id="CUO18435.1"/>
    </source>
</evidence>
<keyword evidence="3" id="KW-0067">ATP-binding</keyword>
<evidence type="ECO:0000259" key="4">
    <source>
        <dbReference type="SMART" id="SM00382"/>
    </source>
</evidence>
<dbReference type="Gene3D" id="3.30.300.160">
    <property type="entry name" value="Type II secretion system, protein E, N-terminal domain"/>
    <property type="match status" value="1"/>
</dbReference>
<dbReference type="EMBL" id="CYZE01000004">
    <property type="protein sequence ID" value="CUO18435.1"/>
    <property type="molecule type" value="Genomic_DNA"/>
</dbReference>
<dbReference type="InterPro" id="IPR001482">
    <property type="entry name" value="T2SS/T4SS_dom"/>
</dbReference>
<dbReference type="SMART" id="SM00382">
    <property type="entry name" value="AAA"/>
    <property type="match status" value="1"/>
</dbReference>
<keyword evidence="2" id="KW-0547">Nucleotide-binding</keyword>
<gene>
    <name evidence="5" type="primary">epsE</name>
    <name evidence="5" type="ORF">ERS852407_02090</name>
</gene>
<dbReference type="Gene3D" id="3.30.450.90">
    <property type="match status" value="1"/>
</dbReference>
<dbReference type="Gene3D" id="1.10.40.70">
    <property type="match status" value="1"/>
</dbReference>
<dbReference type="PANTHER" id="PTHR30258:SF2">
    <property type="entry name" value="COMG OPERON PROTEIN 1"/>
    <property type="match status" value="1"/>
</dbReference>
<dbReference type="InterPro" id="IPR027417">
    <property type="entry name" value="P-loop_NTPase"/>
</dbReference>
<dbReference type="InterPro" id="IPR003593">
    <property type="entry name" value="AAA+_ATPase"/>
</dbReference>
<accession>A0A174D306</accession>
<dbReference type="CDD" id="cd01129">
    <property type="entry name" value="PulE-GspE-like"/>
    <property type="match status" value="1"/>
</dbReference>
<proteinExistence type="inferred from homology"/>
<dbReference type="AlphaFoldDB" id="A0A174D306"/>
<dbReference type="GO" id="GO:0005886">
    <property type="term" value="C:plasma membrane"/>
    <property type="evidence" value="ECO:0007669"/>
    <property type="project" value="TreeGrafter"/>
</dbReference>
<dbReference type="GO" id="GO:0005524">
    <property type="term" value="F:ATP binding"/>
    <property type="evidence" value="ECO:0007669"/>
    <property type="project" value="UniProtKB-KW"/>
</dbReference>